<accession>A0A6C7E9U8</accession>
<dbReference type="Gene3D" id="3.30.450.20">
    <property type="entry name" value="PAS domain"/>
    <property type="match status" value="1"/>
</dbReference>
<dbReference type="InterPro" id="IPR036890">
    <property type="entry name" value="HATPase_C_sf"/>
</dbReference>
<name>A0A6C7E9U8_ILUCY</name>
<evidence type="ECO:0000313" key="6">
    <source>
        <dbReference type="Proteomes" id="UP000011863"/>
    </source>
</evidence>
<keyword evidence="3" id="KW-0902">Two-component regulatory system</keyword>
<dbReference type="Proteomes" id="UP000011863">
    <property type="component" value="Chromosome"/>
</dbReference>
<keyword evidence="6" id="KW-1185">Reference proteome</keyword>
<dbReference type="Gene3D" id="3.30.565.10">
    <property type="entry name" value="Histidine kinase-like ATPase, C-terminal domain"/>
    <property type="match status" value="1"/>
</dbReference>
<dbReference type="KEGG" id="aym:YM304_28460"/>
<dbReference type="CDD" id="cd00130">
    <property type="entry name" value="PAS"/>
    <property type="match status" value="1"/>
</dbReference>
<dbReference type="GO" id="GO:0000155">
    <property type="term" value="F:phosphorelay sensor kinase activity"/>
    <property type="evidence" value="ECO:0007669"/>
    <property type="project" value="InterPro"/>
</dbReference>
<dbReference type="InterPro" id="IPR000014">
    <property type="entry name" value="PAS"/>
</dbReference>
<protein>
    <submittedName>
        <fullName evidence="5">Putative two-component histidine kinase</fullName>
        <ecNumber evidence="5">2.7.13.-</ecNumber>
    </submittedName>
</protein>
<dbReference type="SMART" id="SM00091">
    <property type="entry name" value="PAS"/>
    <property type="match status" value="1"/>
</dbReference>
<dbReference type="Pfam" id="PF00989">
    <property type="entry name" value="PAS"/>
    <property type="match status" value="1"/>
</dbReference>
<evidence type="ECO:0000313" key="5">
    <source>
        <dbReference type="EMBL" id="BAN03160.1"/>
    </source>
</evidence>
<dbReference type="InterPro" id="IPR035965">
    <property type="entry name" value="PAS-like_dom_sf"/>
</dbReference>
<dbReference type="PANTHER" id="PTHR24421">
    <property type="entry name" value="NITRATE/NITRITE SENSOR PROTEIN NARX-RELATED"/>
    <property type="match status" value="1"/>
</dbReference>
<dbReference type="SUPFAM" id="SSF55874">
    <property type="entry name" value="ATPase domain of HSP90 chaperone/DNA topoisomerase II/histidine kinase"/>
    <property type="match status" value="1"/>
</dbReference>
<dbReference type="GO" id="GO:0006355">
    <property type="term" value="P:regulation of DNA-templated transcription"/>
    <property type="evidence" value="ECO:0007669"/>
    <property type="project" value="InterPro"/>
</dbReference>
<dbReference type="Pfam" id="PF02518">
    <property type="entry name" value="HATPase_c"/>
    <property type="match status" value="1"/>
</dbReference>
<dbReference type="InterPro" id="IPR003594">
    <property type="entry name" value="HATPase_dom"/>
</dbReference>
<dbReference type="Pfam" id="PF07730">
    <property type="entry name" value="HisKA_3"/>
    <property type="match status" value="1"/>
</dbReference>
<dbReference type="EMBL" id="AP012057">
    <property type="protein sequence ID" value="BAN03160.1"/>
    <property type="molecule type" value="Genomic_DNA"/>
</dbReference>
<dbReference type="InterPro" id="IPR011712">
    <property type="entry name" value="Sig_transdc_His_kin_sub3_dim/P"/>
</dbReference>
<dbReference type="CDD" id="cd16917">
    <property type="entry name" value="HATPase_UhpB-NarQ-NarX-like"/>
    <property type="match status" value="1"/>
</dbReference>
<keyword evidence="2 5" id="KW-0418">Kinase</keyword>
<evidence type="ECO:0000259" key="4">
    <source>
        <dbReference type="PROSITE" id="PS50112"/>
    </source>
</evidence>
<evidence type="ECO:0000256" key="3">
    <source>
        <dbReference type="ARBA" id="ARBA00023012"/>
    </source>
</evidence>
<dbReference type="PANTHER" id="PTHR24421:SF56">
    <property type="entry name" value="OXYGEN SENSOR HISTIDINE KINASE RESPONSE REGULATOR DOST"/>
    <property type="match status" value="1"/>
</dbReference>
<reference evidence="5 6" key="1">
    <citation type="journal article" date="2013" name="Int. J. Syst. Evol. Microbiol.">
        <title>Ilumatobacter nonamiense sp. nov. and Ilumatobacter coccineum sp. nov., isolated from seashore sand.</title>
        <authorList>
            <person name="Matsumoto A."/>
            <person name="Kasai H."/>
            <person name="Matsuo Y."/>
            <person name="Shizuri Y."/>
            <person name="Ichikawa N."/>
            <person name="Fujita N."/>
            <person name="Omura S."/>
            <person name="Takahashi Y."/>
        </authorList>
    </citation>
    <scope>NUCLEOTIDE SEQUENCE [LARGE SCALE GENOMIC DNA]</scope>
    <source>
        <strain evidence="6">NBRC 103263 / KCTC 29153 / YM16-304</strain>
    </source>
</reference>
<dbReference type="GO" id="GO:0016020">
    <property type="term" value="C:membrane"/>
    <property type="evidence" value="ECO:0007669"/>
    <property type="project" value="InterPro"/>
</dbReference>
<proteinExistence type="predicted"/>
<evidence type="ECO:0000256" key="2">
    <source>
        <dbReference type="ARBA" id="ARBA00022777"/>
    </source>
</evidence>
<sequence length="342" mass="36715">MCGVVCRGVWHGVVMSVSDTIDLAERLLEASPDGLLLVDDAGVIRLANSSASELFGLGDLVGNNVDQLVPVEQRAGHAGLRNAYTAQPTSRPMGTGLQLFAQHADGTVIPVEISLNSVEIDGESYTIATVRDVTERQNSAERITLLRERERIARDIHDMVIQRIFAAGMTLQALDSIIENRTAKERIAGVIDDLDETIRQLRQSIFELGQTDDVRTLSSQIAAVIDRRAVHLGFRPHLTVNGSLTGLPDFLADQLVATLTESLSNVARHAGATEASVVIERRADEVCLTVRDNGRGIVGQPKTNGGLSNMMWRAAELGGECAIGAAQPSGTLLTWNVPIIAG</sequence>
<dbReference type="NCBIfam" id="TIGR00229">
    <property type="entry name" value="sensory_box"/>
    <property type="match status" value="1"/>
</dbReference>
<keyword evidence="1 5" id="KW-0808">Transferase</keyword>
<dbReference type="AlphaFoldDB" id="A0A6C7E9U8"/>
<dbReference type="InterPro" id="IPR050482">
    <property type="entry name" value="Sensor_HK_TwoCompSys"/>
</dbReference>
<dbReference type="Gene3D" id="1.20.5.1930">
    <property type="match status" value="1"/>
</dbReference>
<gene>
    <name evidence="5" type="ORF">YM304_28460</name>
</gene>
<dbReference type="SUPFAM" id="SSF55785">
    <property type="entry name" value="PYP-like sensor domain (PAS domain)"/>
    <property type="match status" value="1"/>
</dbReference>
<dbReference type="PROSITE" id="PS50112">
    <property type="entry name" value="PAS"/>
    <property type="match status" value="1"/>
</dbReference>
<organism evidence="5 6">
    <name type="scientific">Ilumatobacter coccineus (strain NBRC 103263 / KCTC 29153 / YM16-304)</name>
    <dbReference type="NCBI Taxonomy" id="1313172"/>
    <lineage>
        <taxon>Bacteria</taxon>
        <taxon>Bacillati</taxon>
        <taxon>Actinomycetota</taxon>
        <taxon>Acidimicrobiia</taxon>
        <taxon>Acidimicrobiales</taxon>
        <taxon>Ilumatobacteraceae</taxon>
        <taxon>Ilumatobacter</taxon>
    </lineage>
</organism>
<feature type="domain" description="PAS" evidence="4">
    <location>
        <begin position="20"/>
        <end position="57"/>
    </location>
</feature>
<dbReference type="EC" id="2.7.13.-" evidence="5"/>
<dbReference type="InterPro" id="IPR013767">
    <property type="entry name" value="PAS_fold"/>
</dbReference>
<dbReference type="GO" id="GO:0046983">
    <property type="term" value="F:protein dimerization activity"/>
    <property type="evidence" value="ECO:0007669"/>
    <property type="project" value="InterPro"/>
</dbReference>
<evidence type="ECO:0000256" key="1">
    <source>
        <dbReference type="ARBA" id="ARBA00022679"/>
    </source>
</evidence>